<name>A0A383V4W7_TETOB</name>
<sequence length="157" mass="16388">MEAGATEVGSGIRHFMWGYITQLPAASRLDSSALTHLLHAAVETGSARYVDSMCALLAAAGTSSLALMQLLLHSMPSTAPVHHPLLKLVMRHPAAEQLSSSELAQLMRDAVQRGASAAVAGLCRKQAAGQLSSGDLLQLLTLAVQRSSSGCVRQLCG</sequence>
<evidence type="ECO:0000313" key="1">
    <source>
        <dbReference type="EMBL" id="SZX60657.1"/>
    </source>
</evidence>
<dbReference type="AlphaFoldDB" id="A0A383V4W7"/>
<keyword evidence="2" id="KW-1185">Reference proteome</keyword>
<proteinExistence type="predicted"/>
<evidence type="ECO:0000313" key="2">
    <source>
        <dbReference type="Proteomes" id="UP000256970"/>
    </source>
</evidence>
<organism evidence="1 2">
    <name type="scientific">Tetradesmus obliquus</name>
    <name type="common">Green alga</name>
    <name type="synonym">Acutodesmus obliquus</name>
    <dbReference type="NCBI Taxonomy" id="3088"/>
    <lineage>
        <taxon>Eukaryota</taxon>
        <taxon>Viridiplantae</taxon>
        <taxon>Chlorophyta</taxon>
        <taxon>core chlorophytes</taxon>
        <taxon>Chlorophyceae</taxon>
        <taxon>CS clade</taxon>
        <taxon>Sphaeropleales</taxon>
        <taxon>Scenedesmaceae</taxon>
        <taxon>Tetradesmus</taxon>
    </lineage>
</organism>
<dbReference type="EMBL" id="FNXT01000086">
    <property type="protein sequence ID" value="SZX60657.1"/>
    <property type="molecule type" value="Genomic_DNA"/>
</dbReference>
<accession>A0A383V4W7</accession>
<reference evidence="1 2" key="1">
    <citation type="submission" date="2016-10" db="EMBL/GenBank/DDBJ databases">
        <authorList>
            <person name="Cai Z."/>
        </authorList>
    </citation>
    <scope>NUCLEOTIDE SEQUENCE [LARGE SCALE GENOMIC DNA]</scope>
</reference>
<gene>
    <name evidence="1" type="ORF">BQ4739_LOCUS1186</name>
</gene>
<protein>
    <submittedName>
        <fullName evidence="1">Uncharacterized protein</fullName>
    </submittedName>
</protein>
<dbReference type="Proteomes" id="UP000256970">
    <property type="component" value="Unassembled WGS sequence"/>
</dbReference>